<reference evidence="2 3" key="1">
    <citation type="submission" date="2011-02" db="EMBL/GenBank/DDBJ databases">
        <title>The Genome Sequence of Sphaeroforma arctica JP610.</title>
        <authorList>
            <consortium name="The Broad Institute Genome Sequencing Platform"/>
            <person name="Russ C."/>
            <person name="Cuomo C."/>
            <person name="Young S.K."/>
            <person name="Zeng Q."/>
            <person name="Gargeya S."/>
            <person name="Alvarado L."/>
            <person name="Berlin A."/>
            <person name="Chapman S.B."/>
            <person name="Chen Z."/>
            <person name="Freedman E."/>
            <person name="Gellesch M."/>
            <person name="Goldberg J."/>
            <person name="Griggs A."/>
            <person name="Gujja S."/>
            <person name="Heilman E."/>
            <person name="Heiman D."/>
            <person name="Howarth C."/>
            <person name="Mehta T."/>
            <person name="Neiman D."/>
            <person name="Pearson M."/>
            <person name="Roberts A."/>
            <person name="Saif S."/>
            <person name="Shea T."/>
            <person name="Shenoy N."/>
            <person name="Sisk P."/>
            <person name="Stolte C."/>
            <person name="Sykes S."/>
            <person name="White J."/>
            <person name="Yandava C."/>
            <person name="Burger G."/>
            <person name="Gray M.W."/>
            <person name="Holland P.W.H."/>
            <person name="King N."/>
            <person name="Lang F.B.F."/>
            <person name="Roger A.J."/>
            <person name="Ruiz-Trillo I."/>
            <person name="Haas B."/>
            <person name="Nusbaum C."/>
            <person name="Birren B."/>
        </authorList>
    </citation>
    <scope>NUCLEOTIDE SEQUENCE [LARGE SCALE GENOMIC DNA]</scope>
    <source>
        <strain evidence="2 3">JP610</strain>
    </source>
</reference>
<dbReference type="OrthoDB" id="190846at2759"/>
<dbReference type="RefSeq" id="XP_014156707.1">
    <property type="nucleotide sequence ID" value="XM_014301232.1"/>
</dbReference>
<sequence>MTGPTTIEEKKWGKLGKMMKQEGYAWVHPVVLLPGFVSTSLEVWEAHPECQSYTPVGARIWGAMNLAQMLQHLRISPKCWIKHMQLDPTTGLDTEHIRVRSLEGLYGAATKGQAYWVWNPIVENLIAVGYDTSNMYVATSDWRLSFSNLEYRDGMMTKMKNAIELFVKRYQQKVVVISHSMGSQLFVFFLKWVESPAGGDGGPDWVAKHIHANVNIAGAMLGLPKAAASMASGEFLDTSLLGRISDIVDMTPFSRLQRVNTYKTWGSLFNLLPKGGNALWGDSDAPAPDDYSYTDACGGFMLGSTTPLTTDKTHSGEGLPSRVMPNVTVDEMITEFLPTQFPSMQHHLSNLSFGYSVTPTDNNDAVFKWANPLEVALPNAPEMTMYSIYGEGSYTERSYAYQARDYDESSEDLKYHINFTKSSGRWTAGVCLTTRGDGTVPLTSLGYMSATQWRKPSHNPHGVKIVTVELPHKPHTLYLRGGDYSCGHVDIMGNRDVNRKLLNIVSGGVEQEAFTSSIREIGDVIYDRLQKSVANRAVPNESEKLRKKAQADERDHARAEHIELKTNDIREDL</sequence>
<proteinExistence type="predicted"/>
<dbReference type="eggNOG" id="KOG2369">
    <property type="taxonomic scope" value="Eukaryota"/>
</dbReference>
<dbReference type="Gene3D" id="3.40.50.1820">
    <property type="entry name" value="alpha/beta hydrolase"/>
    <property type="match status" value="1"/>
</dbReference>
<dbReference type="PANTHER" id="PTHR11440">
    <property type="entry name" value="LECITHIN-CHOLESTEROL ACYLTRANSFERASE-RELATED"/>
    <property type="match status" value="1"/>
</dbReference>
<name>A0A0L0G144_9EUKA</name>
<evidence type="ECO:0000313" key="3">
    <source>
        <dbReference type="Proteomes" id="UP000054560"/>
    </source>
</evidence>
<dbReference type="GO" id="GO:0008374">
    <property type="term" value="F:O-acyltransferase activity"/>
    <property type="evidence" value="ECO:0007669"/>
    <property type="project" value="InterPro"/>
</dbReference>
<dbReference type="InterPro" id="IPR029058">
    <property type="entry name" value="AB_hydrolase_fold"/>
</dbReference>
<evidence type="ECO:0000313" key="2">
    <source>
        <dbReference type="EMBL" id="KNC82805.1"/>
    </source>
</evidence>
<dbReference type="InterPro" id="IPR003386">
    <property type="entry name" value="LACT/PDAT_acylTrfase"/>
</dbReference>
<evidence type="ECO:0000256" key="1">
    <source>
        <dbReference type="SAM" id="MobiDB-lite"/>
    </source>
</evidence>
<keyword evidence="3" id="KW-1185">Reference proteome</keyword>
<feature type="compositionally biased region" description="Basic and acidic residues" evidence="1">
    <location>
        <begin position="541"/>
        <end position="573"/>
    </location>
</feature>
<dbReference type="SUPFAM" id="SSF53474">
    <property type="entry name" value="alpha/beta-Hydrolases"/>
    <property type="match status" value="1"/>
</dbReference>
<gene>
    <name evidence="2" type="ORF">SARC_04910</name>
</gene>
<organism evidence="2 3">
    <name type="scientific">Sphaeroforma arctica JP610</name>
    <dbReference type="NCBI Taxonomy" id="667725"/>
    <lineage>
        <taxon>Eukaryota</taxon>
        <taxon>Ichthyosporea</taxon>
        <taxon>Ichthyophonida</taxon>
        <taxon>Sphaeroforma</taxon>
    </lineage>
</organism>
<dbReference type="AlphaFoldDB" id="A0A0L0G144"/>
<protein>
    <recommendedName>
        <fullName evidence="4">Phospholipid:diacylglycerol acyltransferase</fullName>
    </recommendedName>
</protein>
<dbReference type="GeneID" id="25905414"/>
<feature type="region of interest" description="Disordered" evidence="1">
    <location>
        <begin position="540"/>
        <end position="573"/>
    </location>
</feature>
<dbReference type="Pfam" id="PF02450">
    <property type="entry name" value="LCAT"/>
    <property type="match status" value="1"/>
</dbReference>
<dbReference type="Proteomes" id="UP000054560">
    <property type="component" value="Unassembled WGS sequence"/>
</dbReference>
<dbReference type="STRING" id="667725.A0A0L0G144"/>
<dbReference type="GO" id="GO:0006629">
    <property type="term" value="P:lipid metabolic process"/>
    <property type="evidence" value="ECO:0007669"/>
    <property type="project" value="InterPro"/>
</dbReference>
<accession>A0A0L0G144</accession>
<evidence type="ECO:0008006" key="4">
    <source>
        <dbReference type="Google" id="ProtNLM"/>
    </source>
</evidence>
<dbReference type="EMBL" id="KQ241890">
    <property type="protein sequence ID" value="KNC82805.1"/>
    <property type="molecule type" value="Genomic_DNA"/>
</dbReference>